<evidence type="ECO:0000313" key="1">
    <source>
        <dbReference type="EMBL" id="SVA64266.1"/>
    </source>
</evidence>
<sequence>MGWFPVAQFRRHRSTVGILDATAVNRSGVCVSNMPDMGPSHIG</sequence>
<name>A0A381XHN8_9ZZZZ</name>
<dbReference type="AlphaFoldDB" id="A0A381XHN8"/>
<reference evidence="1" key="1">
    <citation type="submission" date="2018-05" db="EMBL/GenBank/DDBJ databases">
        <authorList>
            <person name="Lanie J.A."/>
            <person name="Ng W.-L."/>
            <person name="Kazmierczak K.M."/>
            <person name="Andrzejewski T.M."/>
            <person name="Davidsen T.M."/>
            <person name="Wayne K.J."/>
            <person name="Tettelin H."/>
            <person name="Glass J.I."/>
            <person name="Rusch D."/>
            <person name="Podicherti R."/>
            <person name="Tsui H.-C.T."/>
            <person name="Winkler M.E."/>
        </authorList>
    </citation>
    <scope>NUCLEOTIDE SEQUENCE</scope>
</reference>
<dbReference type="EMBL" id="UINC01015225">
    <property type="protein sequence ID" value="SVA64266.1"/>
    <property type="molecule type" value="Genomic_DNA"/>
</dbReference>
<accession>A0A381XHN8</accession>
<organism evidence="1">
    <name type="scientific">marine metagenome</name>
    <dbReference type="NCBI Taxonomy" id="408172"/>
    <lineage>
        <taxon>unclassified sequences</taxon>
        <taxon>metagenomes</taxon>
        <taxon>ecological metagenomes</taxon>
    </lineage>
</organism>
<protein>
    <submittedName>
        <fullName evidence="1">Uncharacterized protein</fullName>
    </submittedName>
</protein>
<gene>
    <name evidence="1" type="ORF">METZ01_LOCUS117120</name>
</gene>
<proteinExistence type="predicted"/>